<dbReference type="Proteomes" id="UP000031802">
    <property type="component" value="Unassembled WGS sequence"/>
</dbReference>
<keyword evidence="3" id="KW-1185">Reference proteome</keyword>
<keyword evidence="1" id="KW-0472">Membrane</keyword>
<accession>A0A0B8T5J8</accession>
<sequence length="176" mass="20544">MYSDTSASEAVGILDLASVSICYTARQTLYKNQSRRQYLHRKITKKYSYRLECENPYLQFGESQRNKVSNFKEKPYPRRLSYFFKKNMRIAESSKAAKMPMDTIRYNAAPIPACGSALFATCCIVLARWYITPRFPKSIRIKNTTERCVLTHTHRMGVYTTRVIKSIRQINPLFDI</sequence>
<evidence type="ECO:0000256" key="1">
    <source>
        <dbReference type="SAM" id="Phobius"/>
    </source>
</evidence>
<name>A0A0B8T5J8_9SPHI</name>
<organism evidence="2 3">
    <name type="scientific">Sphingobacterium deserti</name>
    <dbReference type="NCBI Taxonomy" id="1229276"/>
    <lineage>
        <taxon>Bacteria</taxon>
        <taxon>Pseudomonadati</taxon>
        <taxon>Bacteroidota</taxon>
        <taxon>Sphingobacteriia</taxon>
        <taxon>Sphingobacteriales</taxon>
        <taxon>Sphingobacteriaceae</taxon>
        <taxon>Sphingobacterium</taxon>
    </lineage>
</organism>
<reference evidence="3" key="1">
    <citation type="submission" date="2014-04" db="EMBL/GenBank/DDBJ databases">
        <title>Whole-Genome optical mapping and complete genome sequence of Sphingobacterium deserti sp. nov., a new spaces isolated from desert in the west of China.</title>
        <authorList>
            <person name="Teng C."/>
            <person name="Zhou Z."/>
            <person name="Li X."/>
            <person name="Chen M."/>
            <person name="Lin M."/>
            <person name="Wang L."/>
            <person name="Su S."/>
            <person name="Zhang C."/>
            <person name="Zhang W."/>
        </authorList>
    </citation>
    <scope>NUCLEOTIDE SEQUENCE [LARGE SCALE GENOMIC DNA]</scope>
    <source>
        <strain evidence="3">ACCC05744</strain>
    </source>
</reference>
<dbReference type="AlphaFoldDB" id="A0A0B8T5J8"/>
<proteinExistence type="predicted"/>
<evidence type="ECO:0000313" key="2">
    <source>
        <dbReference type="EMBL" id="KGE12934.1"/>
    </source>
</evidence>
<feature type="transmembrane region" description="Helical" evidence="1">
    <location>
        <begin position="109"/>
        <end position="131"/>
    </location>
</feature>
<keyword evidence="1" id="KW-0812">Transmembrane</keyword>
<protein>
    <submittedName>
        <fullName evidence="2">Uncharacterized protein</fullName>
    </submittedName>
</protein>
<dbReference type="EMBL" id="JJMU01000062">
    <property type="protein sequence ID" value="KGE12934.1"/>
    <property type="molecule type" value="Genomic_DNA"/>
</dbReference>
<gene>
    <name evidence="2" type="ORF">DI53_3371</name>
</gene>
<keyword evidence="1" id="KW-1133">Transmembrane helix</keyword>
<reference evidence="2 3" key="2">
    <citation type="journal article" date="2015" name="PLoS ONE">
        <title>Whole-Genome Optical Mapping and Finished Genome Sequence of Sphingobacterium deserti sp. nov., a New Species Isolated from the Western Desert of China.</title>
        <authorList>
            <person name="Teng C."/>
            <person name="Zhou Z."/>
            <person name="Molnar I."/>
            <person name="Li X."/>
            <person name="Tang R."/>
            <person name="Chen M."/>
            <person name="Wang L."/>
            <person name="Su S."/>
            <person name="Zhang W."/>
            <person name="Lin M."/>
        </authorList>
    </citation>
    <scope>NUCLEOTIDE SEQUENCE [LARGE SCALE GENOMIC DNA]</scope>
    <source>
        <strain evidence="3">ACCC05744</strain>
    </source>
</reference>
<evidence type="ECO:0000313" key="3">
    <source>
        <dbReference type="Proteomes" id="UP000031802"/>
    </source>
</evidence>
<comment type="caution">
    <text evidence="2">The sequence shown here is derived from an EMBL/GenBank/DDBJ whole genome shotgun (WGS) entry which is preliminary data.</text>
</comment>